<dbReference type="AlphaFoldDB" id="A0A177BC68"/>
<proteinExistence type="predicted"/>
<reference evidence="2 3" key="1">
    <citation type="submission" date="2016-04" db="EMBL/GenBank/DDBJ databases">
        <title>The genome of Intoshia linei affirms orthonectids as highly simplified spiralians.</title>
        <authorList>
            <person name="Mikhailov K.V."/>
            <person name="Slusarev G.S."/>
            <person name="Nikitin M.A."/>
            <person name="Logacheva M.D."/>
            <person name="Penin A."/>
            <person name="Aleoshin V."/>
            <person name="Panchin Y.V."/>
        </authorList>
    </citation>
    <scope>NUCLEOTIDE SEQUENCE [LARGE SCALE GENOMIC DNA]</scope>
    <source>
        <strain evidence="2">Intl2013</strain>
        <tissue evidence="2">Whole animal</tissue>
    </source>
</reference>
<evidence type="ECO:0000256" key="1">
    <source>
        <dbReference type="SAM" id="SignalP"/>
    </source>
</evidence>
<feature type="signal peptide" evidence="1">
    <location>
        <begin position="1"/>
        <end position="24"/>
    </location>
</feature>
<dbReference type="EMBL" id="LWCA01000085">
    <property type="protein sequence ID" value="OAF71044.1"/>
    <property type="molecule type" value="Genomic_DNA"/>
</dbReference>
<evidence type="ECO:0000313" key="2">
    <source>
        <dbReference type="EMBL" id="OAF71044.1"/>
    </source>
</evidence>
<gene>
    <name evidence="2" type="ORF">A3Q56_01219</name>
</gene>
<evidence type="ECO:0000313" key="3">
    <source>
        <dbReference type="Proteomes" id="UP000078046"/>
    </source>
</evidence>
<feature type="chain" id="PRO_5008056935" evidence="1">
    <location>
        <begin position="25"/>
        <end position="364"/>
    </location>
</feature>
<name>A0A177BC68_9BILA</name>
<organism evidence="2 3">
    <name type="scientific">Intoshia linei</name>
    <dbReference type="NCBI Taxonomy" id="1819745"/>
    <lineage>
        <taxon>Eukaryota</taxon>
        <taxon>Metazoa</taxon>
        <taxon>Spiralia</taxon>
        <taxon>Lophotrochozoa</taxon>
        <taxon>Mesozoa</taxon>
        <taxon>Orthonectida</taxon>
        <taxon>Rhopaluridae</taxon>
        <taxon>Intoshia</taxon>
    </lineage>
</organism>
<protein>
    <submittedName>
        <fullName evidence="2">Uncharacterized protein</fullName>
    </submittedName>
</protein>
<accession>A0A177BC68</accession>
<keyword evidence="1" id="KW-0732">Signal</keyword>
<keyword evidence="3" id="KW-1185">Reference proteome</keyword>
<comment type="caution">
    <text evidence="2">The sequence shown here is derived from an EMBL/GenBank/DDBJ whole genome shotgun (WGS) entry which is preliminary data.</text>
</comment>
<dbReference type="Proteomes" id="UP000078046">
    <property type="component" value="Unassembled WGS sequence"/>
</dbReference>
<sequence>MSLSNYFLLVITLIVHLNYYKLHAQIISFDKTILKIVNNTDSATTNIVTILNNDHNKEGSKGNTTVQDSSTEIKPVNVTVLYKIPQLISPKEIIITKNDEDIFAIIKSTTYTLEKKVNLVGDVNITRVMASVDICTNNSTKIKFKYNFAKNRLFKNEQDFFKYIFIEKLNEVISHSSIKKNYLMLHDVQFNGKTRKIDFTIIFTFNQIMTQNILFDELIDKMFKDKHCTDFDKNSLQSIVEHVAFSQLLLESNYDKIPLYYNYIMKNCIKYKRNNDIKVHRIESQLLGQPEIKKFNNEPEIENQLAHRKCDRIDKIMINVQSVEIEKNNNRTFEFDAKSINHPLDVGNIMMQLFTAKSLNIPLF</sequence>